<evidence type="ECO:0000256" key="5">
    <source>
        <dbReference type="ARBA" id="ARBA00022898"/>
    </source>
</evidence>
<comment type="similarity">
    <text evidence="6 12">Belongs to the DegT/DnrJ/EryC1 family.</text>
</comment>
<evidence type="ECO:0000256" key="4">
    <source>
        <dbReference type="ARBA" id="ARBA00022679"/>
    </source>
</evidence>
<evidence type="ECO:0000313" key="14">
    <source>
        <dbReference type="Proteomes" id="UP000190166"/>
    </source>
</evidence>
<evidence type="ECO:0000256" key="10">
    <source>
        <dbReference type="PIRSR" id="PIRSR000390-1"/>
    </source>
</evidence>
<evidence type="ECO:0000256" key="7">
    <source>
        <dbReference type="ARBA" id="ARBA00051587"/>
    </source>
</evidence>
<dbReference type="GO" id="GO:0102933">
    <property type="term" value="F:GDP-4-dehydro-6-deoxy-D-mannose-4-aminotransferase activity"/>
    <property type="evidence" value="ECO:0007669"/>
    <property type="project" value="UniProtKB-EC"/>
</dbReference>
<dbReference type="Gene3D" id="3.90.1150.10">
    <property type="entry name" value="Aspartate Aminotransferase, domain 1"/>
    <property type="match status" value="1"/>
</dbReference>
<keyword evidence="4 13" id="KW-0808">Transferase</keyword>
<evidence type="ECO:0000256" key="1">
    <source>
        <dbReference type="ARBA" id="ARBA00001933"/>
    </source>
</evidence>
<comment type="catalytic activity">
    <reaction evidence="7">
        <text>GDP-alpha-D-perosamine + 2-oxoglutarate = GDP-4-dehydro-alpha-D-rhamnose + L-glutamate</text>
        <dbReference type="Rhea" id="RHEA:36779"/>
        <dbReference type="ChEBI" id="CHEBI:16810"/>
        <dbReference type="ChEBI" id="CHEBI:29985"/>
        <dbReference type="ChEBI" id="CHEBI:57964"/>
        <dbReference type="ChEBI" id="CHEBI:73996"/>
        <dbReference type="EC" id="2.6.1.102"/>
    </reaction>
</comment>
<dbReference type="FunFam" id="3.40.640.10:FF:000090">
    <property type="entry name" value="Pyridoxal phosphate-dependent aminotransferase"/>
    <property type="match status" value="1"/>
</dbReference>
<evidence type="ECO:0000256" key="11">
    <source>
        <dbReference type="PIRSR" id="PIRSR000390-2"/>
    </source>
</evidence>
<dbReference type="CDD" id="cd00616">
    <property type="entry name" value="AHBA_syn"/>
    <property type="match status" value="1"/>
</dbReference>
<accession>A0A1T5PAM3</accession>
<comment type="cofactor">
    <cofactor evidence="1">
        <name>pyridoxal 5'-phosphate</name>
        <dbReference type="ChEBI" id="CHEBI:597326"/>
    </cofactor>
</comment>
<dbReference type="InterPro" id="IPR015424">
    <property type="entry name" value="PyrdxlP-dep_Trfase"/>
</dbReference>
<keyword evidence="3 13" id="KW-0032">Aminotransferase</keyword>
<dbReference type="AlphaFoldDB" id="A0A1T5PAM3"/>
<dbReference type="RefSeq" id="WP_079472813.1">
    <property type="nucleotide sequence ID" value="NZ_FUZZ01000005.1"/>
</dbReference>
<reference evidence="13 14" key="1">
    <citation type="submission" date="2017-02" db="EMBL/GenBank/DDBJ databases">
        <authorList>
            <person name="Peterson S.W."/>
        </authorList>
    </citation>
    <scope>NUCLEOTIDE SEQUENCE [LARGE SCALE GENOMIC DNA]</scope>
    <source>
        <strain evidence="13 14">DSM 18108</strain>
    </source>
</reference>
<keyword evidence="5 11" id="KW-0663">Pyridoxal phosphate</keyword>
<dbReference type="GO" id="GO:0000271">
    <property type="term" value="P:polysaccharide biosynthetic process"/>
    <property type="evidence" value="ECO:0007669"/>
    <property type="project" value="TreeGrafter"/>
</dbReference>
<keyword evidence="14" id="KW-1185">Reference proteome</keyword>
<dbReference type="EC" id="2.6.1.102" evidence="8"/>
<evidence type="ECO:0000256" key="3">
    <source>
        <dbReference type="ARBA" id="ARBA00022576"/>
    </source>
</evidence>
<evidence type="ECO:0000256" key="9">
    <source>
        <dbReference type="ARBA" id="ARBA00074221"/>
    </source>
</evidence>
<proteinExistence type="inferred from homology"/>
<evidence type="ECO:0000256" key="6">
    <source>
        <dbReference type="ARBA" id="ARBA00037999"/>
    </source>
</evidence>
<dbReference type="EMBL" id="FUZZ01000005">
    <property type="protein sequence ID" value="SKD09663.1"/>
    <property type="molecule type" value="Genomic_DNA"/>
</dbReference>
<feature type="active site" description="Proton acceptor" evidence="10">
    <location>
        <position position="190"/>
    </location>
</feature>
<dbReference type="GO" id="GO:0030170">
    <property type="term" value="F:pyridoxal phosphate binding"/>
    <property type="evidence" value="ECO:0007669"/>
    <property type="project" value="TreeGrafter"/>
</dbReference>
<comment type="pathway">
    <text evidence="2">Bacterial outer membrane biogenesis; LPS O-antigen biosynthesis.</text>
</comment>
<dbReference type="PANTHER" id="PTHR30244">
    <property type="entry name" value="TRANSAMINASE"/>
    <property type="match status" value="1"/>
</dbReference>
<dbReference type="SUPFAM" id="SSF53383">
    <property type="entry name" value="PLP-dependent transferases"/>
    <property type="match status" value="1"/>
</dbReference>
<dbReference type="PANTHER" id="PTHR30244:SF34">
    <property type="entry name" value="DTDP-4-AMINO-4,6-DIDEOXYGALACTOSE TRANSAMINASE"/>
    <property type="match status" value="1"/>
</dbReference>
<dbReference type="Gene3D" id="3.40.640.10">
    <property type="entry name" value="Type I PLP-dependent aspartate aminotransferase-like (Major domain)"/>
    <property type="match status" value="1"/>
</dbReference>
<protein>
    <recommendedName>
        <fullName evidence="9">GDP-perosamine synthase</fullName>
        <ecNumber evidence="8">2.6.1.102</ecNumber>
    </recommendedName>
</protein>
<dbReference type="InterPro" id="IPR015422">
    <property type="entry name" value="PyrdxlP-dep_Trfase_small"/>
</dbReference>
<evidence type="ECO:0000256" key="2">
    <source>
        <dbReference type="ARBA" id="ARBA00005125"/>
    </source>
</evidence>
<organism evidence="13 14">
    <name type="scientific">Chitinophaga ginsengisegetis</name>
    <dbReference type="NCBI Taxonomy" id="393003"/>
    <lineage>
        <taxon>Bacteria</taxon>
        <taxon>Pseudomonadati</taxon>
        <taxon>Bacteroidota</taxon>
        <taxon>Chitinophagia</taxon>
        <taxon>Chitinophagales</taxon>
        <taxon>Chitinophagaceae</taxon>
        <taxon>Chitinophaga</taxon>
    </lineage>
</organism>
<dbReference type="PIRSF" id="PIRSF000390">
    <property type="entry name" value="PLP_StrS"/>
    <property type="match status" value="1"/>
</dbReference>
<sequence>MNKKIWLSSPHMGSNEQVYVKDVFDSNWIAPLGAYVDGFEKDLADYTHTAYAAALSSGTGALHLALILAGVGAGDEVICQSMTFSASANPIAYLGATPVFVDSETSTWNMDPVLLEQAVKDRIAKGKKPKAIIPVHLYGMPAQMNEIMEIANRYEIPVIEDAAEALGSLYHGQPCGSIGKLGILSFNGNKIITTSGGGALIGNDEAAISKARFLATQARDPAPHYEHTHIGYNYRMSNVCAAIGRGQMEVLDVRVSQRRANYQHYVEQLSDLPGVTLVAEPTGFFSNRWLSTILIDPVLSNGITRETVRLALEKENIESRPLWKPMHMQPVFEHAPAYVNGVSENLFNNGLCLPSGSNLTTTDLSNVTNRIKELFAGNTAEVNVSRAYAPQE</sequence>
<dbReference type="Pfam" id="PF01041">
    <property type="entry name" value="DegT_DnrJ_EryC1"/>
    <property type="match status" value="1"/>
</dbReference>
<evidence type="ECO:0000256" key="8">
    <source>
        <dbReference type="ARBA" id="ARBA00066317"/>
    </source>
</evidence>
<dbReference type="InterPro" id="IPR015421">
    <property type="entry name" value="PyrdxlP-dep_Trfase_major"/>
</dbReference>
<name>A0A1T5PAM3_9BACT</name>
<evidence type="ECO:0000256" key="12">
    <source>
        <dbReference type="RuleBase" id="RU004508"/>
    </source>
</evidence>
<dbReference type="Proteomes" id="UP000190166">
    <property type="component" value="Unassembled WGS sequence"/>
</dbReference>
<dbReference type="STRING" id="393003.SAMN05660461_5552"/>
<gene>
    <name evidence="13" type="ORF">SAMN05660461_5552</name>
</gene>
<evidence type="ECO:0000313" key="13">
    <source>
        <dbReference type="EMBL" id="SKD09663.1"/>
    </source>
</evidence>
<feature type="modified residue" description="N6-(pyridoxal phosphate)lysine" evidence="11">
    <location>
        <position position="190"/>
    </location>
</feature>
<dbReference type="InterPro" id="IPR000653">
    <property type="entry name" value="DegT/StrS_aminotransferase"/>
</dbReference>